<protein>
    <submittedName>
        <fullName evidence="2">Uncharacterized protein</fullName>
    </submittedName>
</protein>
<evidence type="ECO:0000313" key="2">
    <source>
        <dbReference type="EMBL" id="MBA4639592.1"/>
    </source>
</evidence>
<feature type="region of interest" description="Disordered" evidence="1">
    <location>
        <begin position="1"/>
        <end position="43"/>
    </location>
</feature>
<sequence>MATGRVGDGGYNPHPRPRSHSQPPSTPPSPLRGKKFPPSPSPTGINLRRVFTGDFCPSVIPPKSRPLSDNSAFCYEIPVLPNNWYDTHYIFVPLKFQLVPEANPFPDVPKSSATIPIRD</sequence>
<reference evidence="2" key="1">
    <citation type="journal article" date="2013" name="J. Plant Res.">
        <title>Effect of fungi and light on seed germination of three Opuntia species from semiarid lands of central Mexico.</title>
        <authorList>
            <person name="Delgado-Sanchez P."/>
            <person name="Jimenez-Bremont J.F."/>
            <person name="Guerrero-Gonzalez Mde L."/>
            <person name="Flores J."/>
        </authorList>
    </citation>
    <scope>NUCLEOTIDE SEQUENCE</scope>
    <source>
        <tissue evidence="2">Cladode</tissue>
    </source>
</reference>
<accession>A0A7C8ZC43</accession>
<organism evidence="2">
    <name type="scientific">Opuntia streptacantha</name>
    <name type="common">Prickly pear cactus</name>
    <name type="synonym">Opuntia cardona</name>
    <dbReference type="NCBI Taxonomy" id="393608"/>
    <lineage>
        <taxon>Eukaryota</taxon>
        <taxon>Viridiplantae</taxon>
        <taxon>Streptophyta</taxon>
        <taxon>Embryophyta</taxon>
        <taxon>Tracheophyta</taxon>
        <taxon>Spermatophyta</taxon>
        <taxon>Magnoliopsida</taxon>
        <taxon>eudicotyledons</taxon>
        <taxon>Gunneridae</taxon>
        <taxon>Pentapetalae</taxon>
        <taxon>Caryophyllales</taxon>
        <taxon>Cactineae</taxon>
        <taxon>Cactaceae</taxon>
        <taxon>Opuntioideae</taxon>
        <taxon>Opuntia</taxon>
    </lineage>
</organism>
<proteinExistence type="predicted"/>
<reference evidence="2" key="2">
    <citation type="submission" date="2020-07" db="EMBL/GenBank/DDBJ databases">
        <authorList>
            <person name="Vera ALvarez R."/>
            <person name="Arias-Moreno D.M."/>
            <person name="Jimenez-Jacinto V."/>
            <person name="Jimenez-Bremont J.F."/>
            <person name="Swaminathan K."/>
            <person name="Moose S.P."/>
            <person name="Guerrero-Gonzalez M.L."/>
            <person name="Marino-Ramirez L."/>
            <person name="Landsman D."/>
            <person name="Rodriguez-Kessler M."/>
            <person name="Delgado-Sanchez P."/>
        </authorList>
    </citation>
    <scope>NUCLEOTIDE SEQUENCE</scope>
    <source>
        <tissue evidence="2">Cladode</tissue>
    </source>
</reference>
<evidence type="ECO:0000256" key="1">
    <source>
        <dbReference type="SAM" id="MobiDB-lite"/>
    </source>
</evidence>
<feature type="compositionally biased region" description="Gly residues" evidence="1">
    <location>
        <begin position="1"/>
        <end position="10"/>
    </location>
</feature>
<name>A0A7C8ZC43_OPUST</name>
<dbReference type="AlphaFoldDB" id="A0A7C8ZC43"/>
<dbReference type="EMBL" id="GISG01114419">
    <property type="protein sequence ID" value="MBA4639592.1"/>
    <property type="molecule type" value="Transcribed_RNA"/>
</dbReference>